<dbReference type="NCBIfam" id="TIGR03859">
    <property type="entry name" value="PQQ_PqqD"/>
    <property type="match status" value="1"/>
</dbReference>
<dbReference type="InterPro" id="IPR023885">
    <property type="entry name" value="4Fe4S-binding_SPASM_dom"/>
</dbReference>
<dbReference type="InterPro" id="IPR011843">
    <property type="entry name" value="PQQ_synth_PqqE_bac"/>
</dbReference>
<dbReference type="Pfam" id="PF05402">
    <property type="entry name" value="PqqD"/>
    <property type="match status" value="1"/>
</dbReference>
<comment type="catalytic activity">
    <reaction evidence="10">
        <text>[PQQ precursor protein] + S-adenosyl-L-methionine = E-Y cross-linked-[PQQ precursor protein] + 5'-deoxyadenosine + L-methionine + H(+)</text>
        <dbReference type="Rhea" id="RHEA:56836"/>
        <dbReference type="Rhea" id="RHEA-COMP:14800"/>
        <dbReference type="Rhea" id="RHEA-COMP:14801"/>
        <dbReference type="ChEBI" id="CHEBI:15378"/>
        <dbReference type="ChEBI" id="CHEBI:17319"/>
        <dbReference type="ChEBI" id="CHEBI:57844"/>
        <dbReference type="ChEBI" id="CHEBI:59789"/>
        <dbReference type="ChEBI" id="CHEBI:141026"/>
        <dbReference type="ChEBI" id="CHEBI:141027"/>
        <dbReference type="EC" id="1.21.98.4"/>
    </reaction>
</comment>
<evidence type="ECO:0000256" key="9">
    <source>
        <dbReference type="ARBA" id="ARBA00023014"/>
    </source>
</evidence>
<dbReference type="Gene3D" id="3.20.20.70">
    <property type="entry name" value="Aldolase class I"/>
    <property type="match status" value="1"/>
</dbReference>
<dbReference type="Gene3D" id="1.10.10.1150">
    <property type="entry name" value="Coenzyme PQQ synthesis protein D (PqqD)"/>
    <property type="match status" value="1"/>
</dbReference>
<gene>
    <name evidence="10" type="primary">pqqE</name>
    <name evidence="13" type="ORF">Ade02nite_55650</name>
</gene>
<dbReference type="PANTHER" id="PTHR11228">
    <property type="entry name" value="RADICAL SAM DOMAIN PROTEIN"/>
    <property type="match status" value="1"/>
</dbReference>
<dbReference type="RefSeq" id="WP_203770247.1">
    <property type="nucleotide sequence ID" value="NZ_BOMI01000112.1"/>
</dbReference>
<keyword evidence="9 10" id="KW-0411">Iron-sulfur</keyword>
<dbReference type="InterPro" id="IPR022479">
    <property type="entry name" value="PqqD_bac"/>
</dbReference>
<dbReference type="SUPFAM" id="SSF102114">
    <property type="entry name" value="Radical SAM enzymes"/>
    <property type="match status" value="1"/>
</dbReference>
<accession>A0ABQ3YA91</accession>
<dbReference type="SFLD" id="SFLDG01386">
    <property type="entry name" value="main_SPASM_domain-containing"/>
    <property type="match status" value="1"/>
</dbReference>
<keyword evidence="7 10" id="KW-0560">Oxidoreductase</keyword>
<dbReference type="InterPro" id="IPR000385">
    <property type="entry name" value="MoaA_NifB_PqqE_Fe-S-bd_CS"/>
</dbReference>
<keyword evidence="3 10" id="KW-0004">4Fe-4S</keyword>
<dbReference type="SMART" id="SM00729">
    <property type="entry name" value="Elp3"/>
    <property type="match status" value="1"/>
</dbReference>
<evidence type="ECO:0000256" key="10">
    <source>
        <dbReference type="HAMAP-Rule" id="MF_00660"/>
    </source>
</evidence>
<evidence type="ECO:0000256" key="1">
    <source>
        <dbReference type="ARBA" id="ARBA00004886"/>
    </source>
</evidence>
<dbReference type="NCBIfam" id="TIGR02109">
    <property type="entry name" value="PQQ_syn_pqqE"/>
    <property type="match status" value="1"/>
</dbReference>
<evidence type="ECO:0000256" key="11">
    <source>
        <dbReference type="SAM" id="MobiDB-lite"/>
    </source>
</evidence>
<name>A0ABQ3YA91_9ACTN</name>
<dbReference type="PANTHER" id="PTHR11228:SF7">
    <property type="entry name" value="PQQA PEPTIDE CYCLASE"/>
    <property type="match status" value="1"/>
</dbReference>
<feature type="region of interest" description="Disordered" evidence="11">
    <location>
        <begin position="86"/>
        <end position="109"/>
    </location>
</feature>
<evidence type="ECO:0000256" key="7">
    <source>
        <dbReference type="ARBA" id="ARBA00023002"/>
    </source>
</evidence>
<keyword evidence="8 10" id="KW-0408">Iron</keyword>
<evidence type="ECO:0000256" key="5">
    <source>
        <dbReference type="ARBA" id="ARBA00022723"/>
    </source>
</evidence>
<keyword evidence="6 10" id="KW-0884">PQQ biosynthesis</keyword>
<dbReference type="InterPro" id="IPR007197">
    <property type="entry name" value="rSAM"/>
</dbReference>
<evidence type="ECO:0000256" key="2">
    <source>
        <dbReference type="ARBA" id="ARBA00011741"/>
    </source>
</evidence>
<comment type="subunit">
    <text evidence="2">Monomer. Interacts with PqqE.</text>
</comment>
<dbReference type="SFLD" id="SFLDF00280">
    <property type="entry name" value="coenzyme_PQQ_synthesis_protein"/>
    <property type="match status" value="1"/>
</dbReference>
<evidence type="ECO:0000256" key="3">
    <source>
        <dbReference type="ARBA" id="ARBA00022485"/>
    </source>
</evidence>
<reference evidence="13 14" key="1">
    <citation type="submission" date="2021-01" db="EMBL/GenBank/DDBJ databases">
        <title>Whole genome shotgun sequence of Actinoplanes deccanensis NBRC 13994.</title>
        <authorList>
            <person name="Komaki H."/>
            <person name="Tamura T."/>
        </authorList>
    </citation>
    <scope>NUCLEOTIDE SEQUENCE [LARGE SCALE GENOMIC DNA]</scope>
    <source>
        <strain evidence="13 14">NBRC 13994</strain>
    </source>
</reference>
<dbReference type="Proteomes" id="UP000609879">
    <property type="component" value="Unassembled WGS sequence"/>
</dbReference>
<feature type="compositionally biased region" description="Low complexity" evidence="11">
    <location>
        <begin position="96"/>
        <end position="109"/>
    </location>
</feature>
<comment type="function">
    <text evidence="10">Catalyzes the cross-linking of a glutamate residue and a tyrosine residue in the PqqA protein as part of the biosynthesis of pyrroloquinoline quinone (PQQ).</text>
</comment>
<comment type="caution">
    <text evidence="13">The sequence shown here is derived from an EMBL/GenBank/DDBJ whole genome shotgun (WGS) entry which is preliminary data.</text>
</comment>
<evidence type="ECO:0000259" key="12">
    <source>
        <dbReference type="PROSITE" id="PS51918"/>
    </source>
</evidence>
<dbReference type="NCBIfam" id="TIGR04085">
    <property type="entry name" value="rSAM_more_4Fe4S"/>
    <property type="match status" value="1"/>
</dbReference>
<organism evidence="13 14">
    <name type="scientific">Paractinoplanes deccanensis</name>
    <dbReference type="NCBI Taxonomy" id="113561"/>
    <lineage>
        <taxon>Bacteria</taxon>
        <taxon>Bacillati</taxon>
        <taxon>Actinomycetota</taxon>
        <taxon>Actinomycetes</taxon>
        <taxon>Micromonosporales</taxon>
        <taxon>Micromonosporaceae</taxon>
        <taxon>Paractinoplanes</taxon>
    </lineage>
</organism>
<dbReference type="HAMAP" id="MF_00660">
    <property type="entry name" value="PqqE"/>
    <property type="match status" value="1"/>
</dbReference>
<dbReference type="SFLD" id="SFLDG01067">
    <property type="entry name" value="SPASM/twitch_domain_containing"/>
    <property type="match status" value="1"/>
</dbReference>
<keyword evidence="5 10" id="KW-0479">Metal-binding</keyword>
<evidence type="ECO:0000256" key="6">
    <source>
        <dbReference type="ARBA" id="ARBA00022905"/>
    </source>
</evidence>
<dbReference type="CDD" id="cd01335">
    <property type="entry name" value="Radical_SAM"/>
    <property type="match status" value="1"/>
</dbReference>
<evidence type="ECO:0000256" key="4">
    <source>
        <dbReference type="ARBA" id="ARBA00022691"/>
    </source>
</evidence>
<dbReference type="PROSITE" id="PS51918">
    <property type="entry name" value="RADICAL_SAM"/>
    <property type="match status" value="1"/>
</dbReference>
<dbReference type="EC" id="1.21.98.4" evidence="10"/>
<protein>
    <recommendedName>
        <fullName evidence="10">PqqA peptide cyclase</fullName>
        <ecNumber evidence="10">1.21.98.4</ecNumber>
    </recommendedName>
    <alternativeName>
        <fullName evidence="10">Coenzyme PQQ synthesis protein E</fullName>
    </alternativeName>
</protein>
<dbReference type="EMBL" id="BOMI01000112">
    <property type="protein sequence ID" value="GID76924.1"/>
    <property type="molecule type" value="Genomic_DNA"/>
</dbReference>
<comment type="similarity">
    <text evidence="10">Belongs to the radical SAM superfamily. PqqE family.</text>
</comment>
<feature type="domain" description="Radical SAM core" evidence="12">
    <location>
        <begin position="177"/>
        <end position="384"/>
    </location>
</feature>
<dbReference type="InterPro" id="IPR006638">
    <property type="entry name" value="Elp3/MiaA/NifB-like_rSAM"/>
</dbReference>
<comment type="subunit">
    <text evidence="10">Interacts with PqqD. The interaction is necessary for activity of PqqE.</text>
</comment>
<proteinExistence type="inferred from homology"/>
<feature type="region of interest" description="Disordered" evidence="11">
    <location>
        <begin position="499"/>
        <end position="520"/>
    </location>
</feature>
<feature type="binding site" evidence="10">
    <location>
        <position position="195"/>
    </location>
    <ligand>
        <name>[4Fe-4S] cluster</name>
        <dbReference type="ChEBI" id="CHEBI:49883"/>
        <note>4Fe-4S-S-AdoMet</note>
    </ligand>
</feature>
<dbReference type="SFLD" id="SFLDS00029">
    <property type="entry name" value="Radical_SAM"/>
    <property type="match status" value="1"/>
</dbReference>
<evidence type="ECO:0000313" key="14">
    <source>
        <dbReference type="Proteomes" id="UP000609879"/>
    </source>
</evidence>
<feature type="binding site" evidence="10">
    <location>
        <position position="198"/>
    </location>
    <ligand>
        <name>[4Fe-4S] cluster</name>
        <dbReference type="ChEBI" id="CHEBI:49883"/>
        <note>4Fe-4S-S-AdoMet</note>
    </ligand>
</feature>
<dbReference type="InterPro" id="IPR041881">
    <property type="entry name" value="PqqD_sf"/>
</dbReference>
<dbReference type="Pfam" id="PF04055">
    <property type="entry name" value="Radical_SAM"/>
    <property type="match status" value="1"/>
</dbReference>
<keyword evidence="4 10" id="KW-0949">S-adenosyl-L-methionine</keyword>
<evidence type="ECO:0000256" key="8">
    <source>
        <dbReference type="ARBA" id="ARBA00023004"/>
    </source>
</evidence>
<evidence type="ECO:0000313" key="13">
    <source>
        <dbReference type="EMBL" id="GID76924.1"/>
    </source>
</evidence>
<keyword evidence="14" id="KW-1185">Reference proteome</keyword>
<dbReference type="InterPro" id="IPR050377">
    <property type="entry name" value="Radical_SAM_PqqE_MftC-like"/>
</dbReference>
<comment type="cofactor">
    <cofactor evidence="10">
        <name>[4Fe-4S] cluster</name>
        <dbReference type="ChEBI" id="CHEBI:49883"/>
    </cofactor>
    <text evidence="10">Binds 1 [4Fe-4S] cluster. The cluster is coordinated with 3 cysteines and an exchangeable S-adenosyl-L-methionine.</text>
</comment>
<dbReference type="InterPro" id="IPR058240">
    <property type="entry name" value="rSAM_sf"/>
</dbReference>
<sequence>MRPGLAEGVRLVHDPVRDADALLYPEGTLLLDGPAPDVVRLCDGDRDVEAIVGLLGELYEGVQAADVQELVTDLIDRRLLADRAGPDSDAAPARHLAGPAPDLAGPAPDLAGPGLDLAGLAPDLAGLAPDLAGLAPDLAGLAPDLAAPAPDLAAPGPHPSHVAFHIRNIAGKRLNRAPLPIGMVAELTYRCPLSCGYCSNPVQAGRDELDTAQWLDLLTQARHLGVLQVHFSGGEPLLRPDLPELAGHARSLGMYTNLITSGVGLTERRLDKLSGIDHVQLSVQHADATAADAIAGLRAHDRKIEAAALIRAAGLPLTVNVVLHAGNVDALEEIAAFAAGLGASRLELAHTQYYGWGLLNRAAIMPTADQIHRADEAAARVHGRYDMEIVYVRPDHHTGRPKPCMNGWGARQFAVNPSGAVLPCLAAEQLPGPKPTGTLEQIWFDSDLFNRFRGTAWMPDPCRSCELRDVDFGGCRCQAFQLTGDAAATDPVCSLSPHHQDLVPAGGPRPPVIPRRLGTS</sequence>
<comment type="pathway">
    <text evidence="1 10">Cofactor biosynthesis; pyrroloquinoline quinone biosynthesis.</text>
</comment>
<dbReference type="PROSITE" id="PS01305">
    <property type="entry name" value="MOAA_NIFB_PQQE"/>
    <property type="match status" value="1"/>
</dbReference>
<dbReference type="InterPro" id="IPR008792">
    <property type="entry name" value="PQQD"/>
</dbReference>
<dbReference type="InterPro" id="IPR013785">
    <property type="entry name" value="Aldolase_TIM"/>
</dbReference>
<feature type="binding site" evidence="10">
    <location>
        <position position="191"/>
    </location>
    <ligand>
        <name>[4Fe-4S] cluster</name>
        <dbReference type="ChEBI" id="CHEBI:49883"/>
        <note>4Fe-4S-S-AdoMet</note>
    </ligand>
</feature>